<evidence type="ECO:0000313" key="2">
    <source>
        <dbReference type="Proteomes" id="UP001596045"/>
    </source>
</evidence>
<sequence>MMHCELILINSDTDEMAKVMLPQLRGWNPATCQHTMIASDEKTAYVTTDAVPPFKAAVVAVKLGMVDWANHMVNAEILQTLELDPSGTRSSFPAVTQTDKNQPIMPWSRPLYTQTHAPTILPHSKFVYLTHYTDDRIRGFEVQPDGKLEQKVLYRDHDLTRQTHGVNFNDAGTVGLGVGYDYDMSDLRVYTPNRETGAIKVTKKIHLGEGKSYGAFAHYAVWLNDRYAYMGTMQKGATSTTPKGFKIIEPSVWLIDVQEGTAKRVIGTASTSGYGTKDGLLRSPSDIAIVGNKMYVAEEDSWGEKTNAPKGDYGRDGYISIWDISKQSQPKLIKRLSPGDGELPADFRNAHTASAMLDGDFVFVSSFISNYLIKIDTKTDKVVKVFSKADGLEMFHGEFAAGRNR</sequence>
<keyword evidence="2" id="KW-1185">Reference proteome</keyword>
<dbReference type="SUPFAM" id="SSF75011">
    <property type="entry name" value="3-carboxy-cis,cis-mucoante lactonizing enzyme"/>
    <property type="match status" value="1"/>
</dbReference>
<comment type="caution">
    <text evidence="1">The sequence shown here is derived from an EMBL/GenBank/DDBJ whole genome shotgun (WGS) entry which is preliminary data.</text>
</comment>
<protein>
    <recommendedName>
        <fullName evidence="3">Methanethiol oxidase</fullName>
    </recommendedName>
</protein>
<gene>
    <name evidence="1" type="ORF">ACFPM8_06575</name>
</gene>
<name>A0ABW0M631_9BURK</name>
<evidence type="ECO:0000313" key="1">
    <source>
        <dbReference type="EMBL" id="MFC5473623.1"/>
    </source>
</evidence>
<dbReference type="RefSeq" id="WP_378996270.1">
    <property type="nucleotide sequence ID" value="NZ_JBHSMT010000012.1"/>
</dbReference>
<accession>A0ABW0M631</accession>
<evidence type="ECO:0008006" key="3">
    <source>
        <dbReference type="Google" id="ProtNLM"/>
    </source>
</evidence>
<dbReference type="Proteomes" id="UP001596045">
    <property type="component" value="Unassembled WGS sequence"/>
</dbReference>
<proteinExistence type="predicted"/>
<dbReference type="InterPro" id="IPR015943">
    <property type="entry name" value="WD40/YVTN_repeat-like_dom_sf"/>
</dbReference>
<dbReference type="EMBL" id="JBHSMT010000012">
    <property type="protein sequence ID" value="MFC5473623.1"/>
    <property type="molecule type" value="Genomic_DNA"/>
</dbReference>
<dbReference type="Gene3D" id="2.130.10.10">
    <property type="entry name" value="YVTN repeat-like/Quinoprotein amine dehydrogenase"/>
    <property type="match status" value="1"/>
</dbReference>
<reference evidence="2" key="1">
    <citation type="journal article" date="2019" name="Int. J. Syst. Evol. Microbiol.">
        <title>The Global Catalogue of Microorganisms (GCM) 10K type strain sequencing project: providing services to taxonomists for standard genome sequencing and annotation.</title>
        <authorList>
            <consortium name="The Broad Institute Genomics Platform"/>
            <consortium name="The Broad Institute Genome Sequencing Center for Infectious Disease"/>
            <person name="Wu L."/>
            <person name="Ma J."/>
        </authorList>
    </citation>
    <scope>NUCLEOTIDE SEQUENCE [LARGE SCALE GENOMIC DNA]</scope>
    <source>
        <strain evidence="2">JCM 17066</strain>
    </source>
</reference>
<organism evidence="1 2">
    <name type="scientific">Paraherbaspirillum soli</name>
    <dbReference type="NCBI Taxonomy" id="631222"/>
    <lineage>
        <taxon>Bacteria</taxon>
        <taxon>Pseudomonadati</taxon>
        <taxon>Pseudomonadota</taxon>
        <taxon>Betaproteobacteria</taxon>
        <taxon>Burkholderiales</taxon>
        <taxon>Oxalobacteraceae</taxon>
        <taxon>Paraherbaspirillum</taxon>
    </lineage>
</organism>